<comment type="similarity">
    <text evidence="2">Belongs to the binding-protein-dependent transport system permease family. FecCD subfamily.</text>
</comment>
<keyword evidence="5 8" id="KW-0812">Transmembrane</keyword>
<feature type="transmembrane region" description="Helical" evidence="8">
    <location>
        <begin position="65"/>
        <end position="86"/>
    </location>
</feature>
<name>A0ABY1JEI4_9BACT</name>
<evidence type="ECO:0000256" key="5">
    <source>
        <dbReference type="ARBA" id="ARBA00022692"/>
    </source>
</evidence>
<protein>
    <submittedName>
        <fullName evidence="9">Iron complex transport system permease protein</fullName>
    </submittedName>
</protein>
<keyword evidence="3" id="KW-0813">Transport</keyword>
<dbReference type="SUPFAM" id="SSF81345">
    <property type="entry name" value="ABC transporter involved in vitamin B12 uptake, BtuC"/>
    <property type="match status" value="1"/>
</dbReference>
<evidence type="ECO:0000256" key="6">
    <source>
        <dbReference type="ARBA" id="ARBA00022989"/>
    </source>
</evidence>
<proteinExistence type="inferred from homology"/>
<accession>A0ABY1JEI4</accession>
<evidence type="ECO:0000256" key="4">
    <source>
        <dbReference type="ARBA" id="ARBA00022475"/>
    </source>
</evidence>
<evidence type="ECO:0000256" key="1">
    <source>
        <dbReference type="ARBA" id="ARBA00004651"/>
    </source>
</evidence>
<dbReference type="Gene3D" id="1.10.3470.10">
    <property type="entry name" value="ABC transporter involved in vitamin B12 uptake, BtuC"/>
    <property type="match status" value="1"/>
</dbReference>
<dbReference type="PANTHER" id="PTHR30472:SF25">
    <property type="entry name" value="ABC TRANSPORTER PERMEASE PROTEIN MJ0876-RELATED"/>
    <property type="match status" value="1"/>
</dbReference>
<reference evidence="9 10" key="1">
    <citation type="submission" date="2016-11" db="EMBL/GenBank/DDBJ databases">
        <authorList>
            <person name="Varghese N."/>
            <person name="Submissions S."/>
        </authorList>
    </citation>
    <scope>NUCLEOTIDE SEQUENCE [LARGE SCALE GENOMIC DNA]</scope>
    <source>
        <strain evidence="9 10">DSM 20664</strain>
    </source>
</reference>
<feature type="transmembrane region" description="Helical" evidence="8">
    <location>
        <begin position="93"/>
        <end position="111"/>
    </location>
</feature>
<sequence>MLFVAVSLFLAFFSACLSLAVGEVRIPLPEVANIILGKVGFPSSGAGASGVYDTILLFVRLPRTLMVFFVGSVLGVTGAVYQGLLLNPLAESYTLGVASGAALGATIAIAFNVNLVRLFAFLGGALTLLGVWALSHRSRSVDPTRLILSGVVVGSILQALMMLLQTLFPEKLGAFFFWVMGSFNSASWRWLPGCLIASCIALLFLLLHRELDIISLGEGKAETLGMNIVRMRWILLLAASLITSVVVSYCGVIGFVGLIVPHLLRMMVGHSHGRLLFASWMGGGLMLLWADVTARAIGSLPVGVLTALVGGPIFCLFLWKS</sequence>
<feature type="transmembrane region" description="Helical" evidence="8">
    <location>
        <begin position="272"/>
        <end position="290"/>
    </location>
</feature>
<evidence type="ECO:0000313" key="10">
    <source>
        <dbReference type="Proteomes" id="UP000185093"/>
    </source>
</evidence>
<feature type="transmembrane region" description="Helical" evidence="8">
    <location>
        <begin position="117"/>
        <end position="134"/>
    </location>
</feature>
<evidence type="ECO:0000256" key="2">
    <source>
        <dbReference type="ARBA" id="ARBA00007935"/>
    </source>
</evidence>
<organism evidence="9 10">
    <name type="scientific">Acetomicrobium flavidum</name>
    <dbReference type="NCBI Taxonomy" id="49896"/>
    <lineage>
        <taxon>Bacteria</taxon>
        <taxon>Thermotogati</taxon>
        <taxon>Synergistota</taxon>
        <taxon>Synergistia</taxon>
        <taxon>Synergistales</taxon>
        <taxon>Acetomicrobiaceae</taxon>
        <taxon>Acetomicrobium</taxon>
    </lineage>
</organism>
<feature type="transmembrane region" description="Helical" evidence="8">
    <location>
        <begin position="188"/>
        <end position="207"/>
    </location>
</feature>
<dbReference type="InterPro" id="IPR037294">
    <property type="entry name" value="ABC_BtuC-like"/>
</dbReference>
<keyword evidence="4" id="KW-1003">Cell membrane</keyword>
<keyword evidence="7 8" id="KW-0472">Membrane</keyword>
<dbReference type="CDD" id="cd06550">
    <property type="entry name" value="TM_ABC_iron-siderophores_like"/>
    <property type="match status" value="1"/>
</dbReference>
<dbReference type="Proteomes" id="UP000185093">
    <property type="component" value="Unassembled WGS sequence"/>
</dbReference>
<dbReference type="InterPro" id="IPR000522">
    <property type="entry name" value="ABC_transptr_permease_BtuC"/>
</dbReference>
<comment type="subcellular location">
    <subcellularLocation>
        <location evidence="1">Cell membrane</location>
        <topology evidence="1">Multi-pass membrane protein</topology>
    </subcellularLocation>
</comment>
<dbReference type="EMBL" id="FSQZ01000001">
    <property type="protein sequence ID" value="SIN72557.1"/>
    <property type="molecule type" value="Genomic_DNA"/>
</dbReference>
<dbReference type="Pfam" id="PF01032">
    <property type="entry name" value="FecCD"/>
    <property type="match status" value="1"/>
</dbReference>
<feature type="transmembrane region" description="Helical" evidence="8">
    <location>
        <begin position="233"/>
        <end position="260"/>
    </location>
</feature>
<feature type="transmembrane region" description="Helical" evidence="8">
    <location>
        <begin position="297"/>
        <end position="319"/>
    </location>
</feature>
<keyword evidence="6 8" id="KW-1133">Transmembrane helix</keyword>
<dbReference type="PANTHER" id="PTHR30472">
    <property type="entry name" value="FERRIC ENTEROBACTIN TRANSPORT SYSTEM PERMEASE PROTEIN"/>
    <property type="match status" value="1"/>
</dbReference>
<keyword evidence="10" id="KW-1185">Reference proteome</keyword>
<evidence type="ECO:0000256" key="3">
    <source>
        <dbReference type="ARBA" id="ARBA00022448"/>
    </source>
</evidence>
<feature type="transmembrane region" description="Helical" evidence="8">
    <location>
        <begin position="146"/>
        <end position="168"/>
    </location>
</feature>
<gene>
    <name evidence="9" type="ORF">SAMN05444368_1529</name>
</gene>
<comment type="caution">
    <text evidence="9">The sequence shown here is derived from an EMBL/GenBank/DDBJ whole genome shotgun (WGS) entry which is preliminary data.</text>
</comment>
<evidence type="ECO:0000256" key="8">
    <source>
        <dbReference type="SAM" id="Phobius"/>
    </source>
</evidence>
<evidence type="ECO:0000313" key="9">
    <source>
        <dbReference type="EMBL" id="SIN72557.1"/>
    </source>
</evidence>
<evidence type="ECO:0000256" key="7">
    <source>
        <dbReference type="ARBA" id="ARBA00023136"/>
    </source>
</evidence>